<dbReference type="GO" id="GO:0005615">
    <property type="term" value="C:extracellular space"/>
    <property type="evidence" value="ECO:0007669"/>
    <property type="project" value="TreeGrafter"/>
</dbReference>
<dbReference type="EMBL" id="AJVK01011430">
    <property type="status" value="NOT_ANNOTATED_CDS"/>
    <property type="molecule type" value="Genomic_DNA"/>
</dbReference>
<dbReference type="ESTHER" id="phlpa-LIP">
    <property type="family name" value="Insect_lipase"/>
</dbReference>
<evidence type="ECO:0000256" key="2">
    <source>
        <dbReference type="ARBA" id="ARBA00010701"/>
    </source>
</evidence>
<dbReference type="InterPro" id="IPR029058">
    <property type="entry name" value="AB_hydrolase_fold"/>
</dbReference>
<dbReference type="GO" id="GO:0016042">
    <property type="term" value="P:lipid catabolic process"/>
    <property type="evidence" value="ECO:0007669"/>
    <property type="project" value="TreeGrafter"/>
</dbReference>
<dbReference type="Gene3D" id="3.40.50.1820">
    <property type="entry name" value="alpha/beta hydrolase"/>
    <property type="match status" value="1"/>
</dbReference>
<evidence type="ECO:0000313" key="7">
    <source>
        <dbReference type="EMBL" id="AAO22149.1"/>
    </source>
</evidence>
<dbReference type="SUPFAM" id="SSF53474">
    <property type="entry name" value="alpha/beta-Hydrolases"/>
    <property type="match status" value="1"/>
</dbReference>
<keyword evidence="3" id="KW-0964">Secreted</keyword>
<comment type="similarity">
    <text evidence="2 4">Belongs to the AB hydrolase superfamily. Lipase family.</text>
</comment>
<dbReference type="PANTHER" id="PTHR11610:SF173">
    <property type="entry name" value="LIPASE DOMAIN-CONTAINING PROTEIN-RELATED"/>
    <property type="match status" value="1"/>
</dbReference>
<dbReference type="EnsemblMetazoa" id="PPAI002323-RA">
    <property type="protein sequence ID" value="PPAI002323-PA"/>
    <property type="gene ID" value="PPAI002323"/>
</dbReference>
<feature type="chain" id="PRO_5014588809" evidence="5">
    <location>
        <begin position="21"/>
        <end position="342"/>
    </location>
</feature>
<organism evidence="7">
    <name type="scientific">Phlebotomus papatasi</name>
    <name type="common">Sandfly</name>
    <dbReference type="NCBI Taxonomy" id="29031"/>
    <lineage>
        <taxon>Eukaryota</taxon>
        <taxon>Metazoa</taxon>
        <taxon>Ecdysozoa</taxon>
        <taxon>Arthropoda</taxon>
        <taxon>Hexapoda</taxon>
        <taxon>Insecta</taxon>
        <taxon>Pterygota</taxon>
        <taxon>Neoptera</taxon>
        <taxon>Endopterygota</taxon>
        <taxon>Diptera</taxon>
        <taxon>Nematocera</taxon>
        <taxon>Psychodoidea</taxon>
        <taxon>Psychodidae</taxon>
        <taxon>Phlebotomus</taxon>
        <taxon>Phlebotomus</taxon>
    </lineage>
</organism>
<dbReference type="GO" id="GO:0016298">
    <property type="term" value="F:lipase activity"/>
    <property type="evidence" value="ECO:0007669"/>
    <property type="project" value="InterPro"/>
</dbReference>
<dbReference type="Proteomes" id="UP000092462">
    <property type="component" value="Unassembled WGS sequence"/>
</dbReference>
<reference evidence="9" key="2">
    <citation type="submission" date="2012-04" db="EMBL/GenBank/DDBJ databases">
        <title>Phlebotomus papatasi, whole genome shotgun sequencing project.</title>
        <authorList>
            <person name="Fulton L."/>
            <person name="Warren W."/>
            <person name="Minx P."/>
            <person name="Wilson R."/>
            <person name="Clifton S."/>
            <person name="Abrudan J."/>
            <person name="Ramalho-Ortigao M."/>
            <person name="Lawyer P."/>
            <person name="Kamhawi S."/>
            <person name="Rowton E."/>
            <person name="Lehane M."/>
            <person name="Bates P."/>
            <person name="Valenzeula J."/>
            <person name="Dillon R."/>
            <person name="Lobo N."/>
            <person name="Collins F."/>
            <person name="McDowell M.A."/>
        </authorList>
    </citation>
    <scope>NUCLEOTIDE SEQUENCE [LARGE SCALE GENOMIC DNA]</scope>
    <source>
        <strain evidence="9">Israel</strain>
    </source>
</reference>
<comment type="subcellular location">
    <subcellularLocation>
        <location evidence="1">Secreted</location>
    </subcellularLocation>
</comment>
<gene>
    <name evidence="7" type="primary">LIP</name>
</gene>
<feature type="signal peptide" evidence="5">
    <location>
        <begin position="1"/>
        <end position="20"/>
    </location>
</feature>
<keyword evidence="5" id="KW-0732">Signal</keyword>
<feature type="domain" description="Lipase" evidence="6">
    <location>
        <begin position="67"/>
        <end position="333"/>
    </location>
</feature>
<dbReference type="VEuPathDB" id="VectorBase:PPAPM1_003475"/>
<dbReference type="AlphaFoldDB" id="Q86QJ1"/>
<sequence>MFRFRIAFVAVATYLTLASGVVFECPDSVQKFNNEELLRCLQDGWERVCEANVDTTVLNYYPGAAVRDVKLYLFGKDAVHTYHLADLCDLCANEDFHKGKKTMVFVSAFPPAEGYSVLSELWKLRQAYQDCNLVVVDFASNVEQLYSTLHANFDHAAHTVKKVLHYVIDGSYVLPQDCYLVGFSFGAQVAARGAVLLNEECDLLPHYLLALDPAPSCDGVNYVTKDVAKKVVSLHTNTGHYGVEVDAHVTLFPNGKVRLQPCCKTNVCSHYLSVELLVEALCKPNSVLFVKCQDWQTFKKAKCDYRNVLALELETPHSSEGTYYCHTADHSPYGLGNAGLKP</sequence>
<reference evidence="8" key="3">
    <citation type="submission" date="2023-09" db="UniProtKB">
        <authorList>
            <consortium name="EnsemblMetazoa"/>
        </authorList>
    </citation>
    <scope>IDENTIFICATION</scope>
    <source>
        <strain evidence="8">Israel</strain>
    </source>
</reference>
<evidence type="ECO:0000256" key="3">
    <source>
        <dbReference type="ARBA" id="ARBA00022525"/>
    </source>
</evidence>
<dbReference type="PANTHER" id="PTHR11610">
    <property type="entry name" value="LIPASE"/>
    <property type="match status" value="1"/>
</dbReference>
<dbReference type="InterPro" id="IPR000734">
    <property type="entry name" value="TAG_lipase"/>
</dbReference>
<evidence type="ECO:0000256" key="5">
    <source>
        <dbReference type="SAM" id="SignalP"/>
    </source>
</evidence>
<accession>Q86QJ1</accession>
<keyword evidence="9" id="KW-1185">Reference proteome</keyword>
<dbReference type="InterPro" id="IPR013818">
    <property type="entry name" value="Lipase"/>
</dbReference>
<dbReference type="VEuPathDB" id="VectorBase:PPAI002323"/>
<dbReference type="Pfam" id="PF00151">
    <property type="entry name" value="Lipase"/>
    <property type="match status" value="1"/>
</dbReference>
<dbReference type="GO" id="GO:0017171">
    <property type="term" value="F:serine hydrolase activity"/>
    <property type="evidence" value="ECO:0007669"/>
    <property type="project" value="TreeGrafter"/>
</dbReference>
<evidence type="ECO:0000313" key="8">
    <source>
        <dbReference type="EnsemblMetazoa" id="PPAI002323-PA"/>
    </source>
</evidence>
<evidence type="ECO:0000313" key="9">
    <source>
        <dbReference type="Proteomes" id="UP000092462"/>
    </source>
</evidence>
<proteinExistence type="evidence at transcript level"/>
<evidence type="ECO:0000256" key="4">
    <source>
        <dbReference type="RuleBase" id="RU004262"/>
    </source>
</evidence>
<name>Q86QJ1_PHLPP</name>
<reference evidence="7" key="1">
    <citation type="submission" date="2002-11" db="EMBL/GenBank/DDBJ databases">
        <title>A mammalian-like lipase gene is expressed in the female reproductive accessory glands of the sand fly Phlebotomus papatasi (Diptera, Psychodidae).</title>
        <authorList>
            <person name="Rosetto M."/>
            <person name="Belardinelli M."/>
            <person name="Fausto A.M."/>
            <person name="Marchini D."/>
            <person name="Bongiorno G."/>
            <person name="Maroli M."/>
            <person name="Mazzini M."/>
        </authorList>
    </citation>
    <scope>NUCLEOTIDE SEQUENCE</scope>
</reference>
<dbReference type="EMBL" id="AY179968">
    <property type="protein sequence ID" value="AAO22149.1"/>
    <property type="molecule type" value="mRNA"/>
</dbReference>
<protein>
    <submittedName>
        <fullName evidence="7 8">Mammalian-like lipase</fullName>
    </submittedName>
</protein>
<evidence type="ECO:0000259" key="6">
    <source>
        <dbReference type="Pfam" id="PF00151"/>
    </source>
</evidence>
<evidence type="ECO:0000256" key="1">
    <source>
        <dbReference type="ARBA" id="ARBA00004613"/>
    </source>
</evidence>